<sequence length="107" mass="12194">MGSSRDVRRLVTLEVQWMCENYILLNGAAPSWSIEYRFVKRAYMASPQAPPTPISKLSDMTPKLCVQNDPTRCYLHLGSLSNMTRVQVDPVLPYLLPTAKKIFNCFI</sequence>
<organism evidence="1 2">
    <name type="scientific">Daphnia magna</name>
    <dbReference type="NCBI Taxonomy" id="35525"/>
    <lineage>
        <taxon>Eukaryota</taxon>
        <taxon>Metazoa</taxon>
        <taxon>Ecdysozoa</taxon>
        <taxon>Arthropoda</taxon>
        <taxon>Crustacea</taxon>
        <taxon>Branchiopoda</taxon>
        <taxon>Diplostraca</taxon>
        <taxon>Cladocera</taxon>
        <taxon>Anomopoda</taxon>
        <taxon>Daphniidae</taxon>
        <taxon>Daphnia</taxon>
    </lineage>
</organism>
<evidence type="ECO:0000313" key="2">
    <source>
        <dbReference type="Proteomes" id="UP001234178"/>
    </source>
</evidence>
<name>A0ABQ9ZME0_9CRUS</name>
<evidence type="ECO:0000313" key="1">
    <source>
        <dbReference type="EMBL" id="KAK4014076.1"/>
    </source>
</evidence>
<protein>
    <submittedName>
        <fullName evidence="1">Uncharacterized protein</fullName>
    </submittedName>
</protein>
<gene>
    <name evidence="1" type="ORF">OUZ56_026622</name>
</gene>
<comment type="caution">
    <text evidence="1">The sequence shown here is derived from an EMBL/GenBank/DDBJ whole genome shotgun (WGS) entry which is preliminary data.</text>
</comment>
<dbReference type="EMBL" id="JAOYFB010000004">
    <property type="protein sequence ID" value="KAK4014076.1"/>
    <property type="molecule type" value="Genomic_DNA"/>
</dbReference>
<dbReference type="Proteomes" id="UP001234178">
    <property type="component" value="Unassembled WGS sequence"/>
</dbReference>
<accession>A0ABQ9ZME0</accession>
<keyword evidence="2" id="KW-1185">Reference proteome</keyword>
<reference evidence="1 2" key="1">
    <citation type="journal article" date="2023" name="Nucleic Acids Res.">
        <title>The hologenome of Daphnia magna reveals possible DNA methylation and microbiome-mediated evolution of the host genome.</title>
        <authorList>
            <person name="Chaturvedi A."/>
            <person name="Li X."/>
            <person name="Dhandapani V."/>
            <person name="Marshall H."/>
            <person name="Kissane S."/>
            <person name="Cuenca-Cambronero M."/>
            <person name="Asole G."/>
            <person name="Calvet F."/>
            <person name="Ruiz-Romero M."/>
            <person name="Marangio P."/>
            <person name="Guigo R."/>
            <person name="Rago D."/>
            <person name="Mirbahai L."/>
            <person name="Eastwood N."/>
            <person name="Colbourne J.K."/>
            <person name="Zhou J."/>
            <person name="Mallon E."/>
            <person name="Orsini L."/>
        </authorList>
    </citation>
    <scope>NUCLEOTIDE SEQUENCE [LARGE SCALE GENOMIC DNA]</scope>
    <source>
        <strain evidence="1">LRV0_1</strain>
    </source>
</reference>
<proteinExistence type="predicted"/>